<name>A0A564ZD33_HYMDI</name>
<feature type="region of interest" description="Disordered" evidence="3">
    <location>
        <begin position="539"/>
        <end position="579"/>
    </location>
</feature>
<keyword evidence="2" id="KW-0175">Coiled coil</keyword>
<gene>
    <name evidence="5" type="ORF">WMSIL1_LOCUS14821</name>
</gene>
<keyword evidence="1" id="KW-0677">Repeat</keyword>
<evidence type="ECO:0000256" key="1">
    <source>
        <dbReference type="ARBA" id="ARBA00022737"/>
    </source>
</evidence>
<dbReference type="SUPFAM" id="SSF47769">
    <property type="entry name" value="SAM/Pointed domain"/>
    <property type="match status" value="2"/>
</dbReference>
<dbReference type="GO" id="GO:0048786">
    <property type="term" value="C:presynaptic active zone"/>
    <property type="evidence" value="ECO:0007669"/>
    <property type="project" value="TreeGrafter"/>
</dbReference>
<organism evidence="5 6">
    <name type="scientific">Hymenolepis diminuta</name>
    <name type="common">Rat tapeworm</name>
    <dbReference type="NCBI Taxonomy" id="6216"/>
    <lineage>
        <taxon>Eukaryota</taxon>
        <taxon>Metazoa</taxon>
        <taxon>Spiralia</taxon>
        <taxon>Lophotrochozoa</taxon>
        <taxon>Platyhelminthes</taxon>
        <taxon>Cestoda</taxon>
        <taxon>Eucestoda</taxon>
        <taxon>Cyclophyllidea</taxon>
        <taxon>Hymenolepididae</taxon>
        <taxon>Hymenolepis</taxon>
    </lineage>
</organism>
<dbReference type="InterPro" id="IPR029515">
    <property type="entry name" value="Liprin"/>
</dbReference>
<dbReference type="Proteomes" id="UP000321570">
    <property type="component" value="Unassembled WGS sequence"/>
</dbReference>
<dbReference type="Pfam" id="PF07647">
    <property type="entry name" value="SAM_2"/>
    <property type="match status" value="1"/>
</dbReference>
<reference evidence="5 6" key="1">
    <citation type="submission" date="2019-07" db="EMBL/GenBank/DDBJ databases">
        <authorList>
            <person name="Jastrzebski P J."/>
            <person name="Paukszto L."/>
            <person name="Jastrzebski P J."/>
        </authorList>
    </citation>
    <scope>NUCLEOTIDE SEQUENCE [LARGE SCALE GENOMIC DNA]</scope>
    <source>
        <strain evidence="5 6">WMS-il1</strain>
    </source>
</reference>
<dbReference type="PANTHER" id="PTHR12587">
    <property type="entry name" value="LAR INTERACTING PROTEIN LIP -RELATED PROTEIN"/>
    <property type="match status" value="1"/>
</dbReference>
<protein>
    <recommendedName>
        <fullName evidence="4">SAM domain-containing protein</fullName>
    </recommendedName>
</protein>
<dbReference type="Gene3D" id="1.10.150.50">
    <property type="entry name" value="Transcription Factor, Ets-1"/>
    <property type="match status" value="3"/>
</dbReference>
<evidence type="ECO:0000256" key="2">
    <source>
        <dbReference type="ARBA" id="ARBA00023054"/>
    </source>
</evidence>
<dbReference type="AlphaFoldDB" id="A0A564ZD33"/>
<feature type="compositionally biased region" description="Low complexity" evidence="3">
    <location>
        <begin position="564"/>
        <end position="579"/>
    </location>
</feature>
<dbReference type="PROSITE" id="PS50105">
    <property type="entry name" value="SAM_DOMAIN"/>
    <property type="match status" value="2"/>
</dbReference>
<proteinExistence type="predicted"/>
<dbReference type="Pfam" id="PF00536">
    <property type="entry name" value="SAM_1"/>
    <property type="match status" value="1"/>
</dbReference>
<dbReference type="PANTHER" id="PTHR12587:SF14">
    <property type="entry name" value="AT31531P"/>
    <property type="match status" value="1"/>
</dbReference>
<evidence type="ECO:0000256" key="3">
    <source>
        <dbReference type="SAM" id="MobiDB-lite"/>
    </source>
</evidence>
<evidence type="ECO:0000313" key="5">
    <source>
        <dbReference type="EMBL" id="VUZ57407.1"/>
    </source>
</evidence>
<dbReference type="EMBL" id="CABIJS010000717">
    <property type="protein sequence ID" value="VUZ57407.1"/>
    <property type="molecule type" value="Genomic_DNA"/>
</dbReference>
<feature type="region of interest" description="Disordered" evidence="3">
    <location>
        <begin position="481"/>
        <end position="508"/>
    </location>
</feature>
<accession>A0A564ZD33</accession>
<feature type="compositionally biased region" description="Polar residues" evidence="3">
    <location>
        <begin position="482"/>
        <end position="508"/>
    </location>
</feature>
<dbReference type="InterPro" id="IPR013761">
    <property type="entry name" value="SAM/pointed_sf"/>
</dbReference>
<feature type="domain" description="SAM" evidence="4">
    <location>
        <begin position="410"/>
        <end position="469"/>
    </location>
</feature>
<dbReference type="SMART" id="SM00454">
    <property type="entry name" value="SAM"/>
    <property type="match status" value="3"/>
</dbReference>
<dbReference type="InterPro" id="IPR001660">
    <property type="entry name" value="SAM"/>
</dbReference>
<feature type="domain" description="SAM" evidence="4">
    <location>
        <begin position="585"/>
        <end position="654"/>
    </location>
</feature>
<keyword evidence="6" id="KW-1185">Reference proteome</keyword>
<evidence type="ECO:0000313" key="6">
    <source>
        <dbReference type="Proteomes" id="UP000321570"/>
    </source>
</evidence>
<dbReference type="GO" id="GO:0007528">
    <property type="term" value="P:neuromuscular junction development"/>
    <property type="evidence" value="ECO:0007669"/>
    <property type="project" value="TreeGrafter"/>
</dbReference>
<evidence type="ECO:0000259" key="4">
    <source>
        <dbReference type="PROSITE" id="PS50105"/>
    </source>
</evidence>
<sequence>MFQTHLKFPQPENSIADDLPKKSVKSIAVFISPNVRTQNYSYSTSSPPEEVQEDSFDEIECLRAEVKRLSDIVTEQSDLISYIQKTFSEQKLKENDSLDHLDLLTELNQHKISMACLERENLAITSTIKQLQNEMGSLSATVGHQCNEVILLRNAIRDLFLGVSPQNSERNSASPQMRSVSCSELQVNGVSYSHINGGGVSGFANGDDLQNSYHQITRSFNGSLPPSGNQQHHPIYQPKINGQSQGKYSHPLKSGSNGKLSNIVMFLKSPKLSLRRSSSRSNRYQQANTVPIVEDDFSSTEHLSPYFNGRTPSLLLPTSTDFEEWSTDAVCDFLRQLGLDYCLTAARNWIKTGADLINASNIQIQQNLGPLKPLHLKKLLIHVSLRTTQDLMATRETAFLPSITPHPDFNVSAWLEDIGLPMYKPNFEAELIDAYVLHELTLSELQSLGICNELHMLSMRRGLQLMRQVDFDLSRLCRHSSKSSTTIGNSNHHKCNSNGTPDDISPTFSEIPSIMTNSSHSTPGMRMRQSPSFKMASTIHRSTSVSADTVCRENTPPKREHNTPSKSSSFSSTTPSQFSASPEFWTCYRLEVWLREIELPEYVSSLRNSGLHGALLVYEDRFTVETLANLLEIGPDRTLLRRHLSEKLAELLGQSTWNRKQRSIDGSEANSCSATILSPSSKLKLIDRRSSLKRIFDVSSAVSSNAVRYLASDLLCSLEADFDFKNSAAVSSIHVRERSFISVVTPFTALG</sequence>